<dbReference type="SUPFAM" id="SSF47413">
    <property type="entry name" value="lambda repressor-like DNA-binding domains"/>
    <property type="match status" value="1"/>
</dbReference>
<dbReference type="AlphaFoldDB" id="A0A4V2FR70"/>
<dbReference type="Pfam" id="PF13560">
    <property type="entry name" value="HTH_31"/>
    <property type="match status" value="1"/>
</dbReference>
<dbReference type="SMART" id="SM00530">
    <property type="entry name" value="HTH_XRE"/>
    <property type="match status" value="1"/>
</dbReference>
<dbReference type="GO" id="GO:0003677">
    <property type="term" value="F:DNA binding"/>
    <property type="evidence" value="ECO:0007669"/>
    <property type="project" value="InterPro"/>
</dbReference>
<evidence type="ECO:0000313" key="2">
    <source>
        <dbReference type="EMBL" id="RZT87420.1"/>
    </source>
</evidence>
<feature type="domain" description="HTH cro/C1-type" evidence="1">
    <location>
        <begin position="16"/>
        <end position="72"/>
    </location>
</feature>
<dbReference type="PROSITE" id="PS50943">
    <property type="entry name" value="HTH_CROC1"/>
    <property type="match status" value="1"/>
</dbReference>
<organism evidence="2 3">
    <name type="scientific">Pseudonocardia sediminis</name>
    <dbReference type="NCBI Taxonomy" id="1397368"/>
    <lineage>
        <taxon>Bacteria</taxon>
        <taxon>Bacillati</taxon>
        <taxon>Actinomycetota</taxon>
        <taxon>Actinomycetes</taxon>
        <taxon>Pseudonocardiales</taxon>
        <taxon>Pseudonocardiaceae</taxon>
        <taxon>Pseudonocardia</taxon>
    </lineage>
</organism>
<dbReference type="Gene3D" id="1.10.260.40">
    <property type="entry name" value="lambda repressor-like DNA-binding domains"/>
    <property type="match status" value="1"/>
</dbReference>
<evidence type="ECO:0000313" key="3">
    <source>
        <dbReference type="Proteomes" id="UP000291591"/>
    </source>
</evidence>
<evidence type="ECO:0000259" key="1">
    <source>
        <dbReference type="PROSITE" id="PS50943"/>
    </source>
</evidence>
<dbReference type="CDD" id="cd00093">
    <property type="entry name" value="HTH_XRE"/>
    <property type="match status" value="1"/>
</dbReference>
<dbReference type="Proteomes" id="UP000291591">
    <property type="component" value="Unassembled WGS sequence"/>
</dbReference>
<dbReference type="InterPro" id="IPR010982">
    <property type="entry name" value="Lambda_DNA-bd_dom_sf"/>
</dbReference>
<dbReference type="InterPro" id="IPR001387">
    <property type="entry name" value="Cro/C1-type_HTH"/>
</dbReference>
<gene>
    <name evidence="2" type="ORF">EV383_4343</name>
</gene>
<dbReference type="RefSeq" id="WP_207223616.1">
    <property type="nucleotide sequence ID" value="NZ_SHKL01000001.1"/>
</dbReference>
<sequence length="83" mass="8783">MTKTGTLGSADAIARLKHVRRIRGLSADDLARLCGMSRSVIANMESGRRGYLTVDDLNVMCEALGVDPIAVLSDEPLPVVATA</sequence>
<accession>A0A4V2FR70</accession>
<dbReference type="EMBL" id="SHKL01000001">
    <property type="protein sequence ID" value="RZT87420.1"/>
    <property type="molecule type" value="Genomic_DNA"/>
</dbReference>
<name>A0A4V2FR70_PSEST</name>
<keyword evidence="3" id="KW-1185">Reference proteome</keyword>
<proteinExistence type="predicted"/>
<protein>
    <submittedName>
        <fullName evidence="2">Helix-turn-helix protein</fullName>
    </submittedName>
</protein>
<comment type="caution">
    <text evidence="2">The sequence shown here is derived from an EMBL/GenBank/DDBJ whole genome shotgun (WGS) entry which is preliminary data.</text>
</comment>
<reference evidence="2 3" key="1">
    <citation type="submission" date="2019-02" db="EMBL/GenBank/DDBJ databases">
        <title>Sequencing the genomes of 1000 actinobacteria strains.</title>
        <authorList>
            <person name="Klenk H.-P."/>
        </authorList>
    </citation>
    <scope>NUCLEOTIDE SEQUENCE [LARGE SCALE GENOMIC DNA]</scope>
    <source>
        <strain evidence="2 3">DSM 45779</strain>
    </source>
</reference>